<reference evidence="1 2" key="1">
    <citation type="submission" date="2019-07" db="EMBL/GenBank/DDBJ databases">
        <title>Whole genome shotgun sequence of Pseudonocardia sulfidoxydans NBRC 16205.</title>
        <authorList>
            <person name="Hosoyama A."/>
            <person name="Uohara A."/>
            <person name="Ohji S."/>
            <person name="Ichikawa N."/>
        </authorList>
    </citation>
    <scope>NUCLEOTIDE SEQUENCE [LARGE SCALE GENOMIC DNA]</scope>
    <source>
        <strain evidence="1 2">NBRC 16205</strain>
    </source>
</reference>
<dbReference type="AlphaFoldDB" id="A0A511DAN1"/>
<dbReference type="EMBL" id="BJVJ01000003">
    <property type="protein sequence ID" value="GEL21637.1"/>
    <property type="molecule type" value="Genomic_DNA"/>
</dbReference>
<proteinExistence type="predicted"/>
<dbReference type="Proteomes" id="UP000321685">
    <property type="component" value="Unassembled WGS sequence"/>
</dbReference>
<gene>
    <name evidence="1" type="ORF">PSU4_05910</name>
</gene>
<keyword evidence="2" id="KW-1185">Reference proteome</keyword>
<dbReference type="RefSeq" id="WP_186816708.1">
    <property type="nucleotide sequence ID" value="NZ_BJVJ01000003.1"/>
</dbReference>
<evidence type="ECO:0000313" key="2">
    <source>
        <dbReference type="Proteomes" id="UP000321685"/>
    </source>
</evidence>
<evidence type="ECO:0000313" key="1">
    <source>
        <dbReference type="EMBL" id="GEL21637.1"/>
    </source>
</evidence>
<name>A0A511DAN1_9PSEU</name>
<sequence length="95" mass="9941">MRWSVGLEAQGDRLVTHDEIVELADAVAPHGGIASGIGTDRYGAQIIVVASTHDEAVERGKATFRAAAATAGLPEFPIVRAEAVSEADDDLAWEA</sequence>
<organism evidence="1 2">
    <name type="scientific">Pseudonocardia sulfidoxydans NBRC 16205</name>
    <dbReference type="NCBI Taxonomy" id="1223511"/>
    <lineage>
        <taxon>Bacteria</taxon>
        <taxon>Bacillati</taxon>
        <taxon>Actinomycetota</taxon>
        <taxon>Actinomycetes</taxon>
        <taxon>Pseudonocardiales</taxon>
        <taxon>Pseudonocardiaceae</taxon>
        <taxon>Pseudonocardia</taxon>
    </lineage>
</organism>
<protein>
    <submittedName>
        <fullName evidence="1">Uncharacterized protein</fullName>
    </submittedName>
</protein>
<accession>A0A511DAN1</accession>
<comment type="caution">
    <text evidence="1">The sequence shown here is derived from an EMBL/GenBank/DDBJ whole genome shotgun (WGS) entry which is preliminary data.</text>
</comment>